<dbReference type="eggNOG" id="COG0714">
    <property type="taxonomic scope" value="Bacteria"/>
</dbReference>
<gene>
    <name evidence="3" type="ordered locus">Dtox_1262</name>
</gene>
<dbReference type="Pfam" id="PF07728">
    <property type="entry name" value="AAA_5"/>
    <property type="match status" value="1"/>
</dbReference>
<dbReference type="SMART" id="SM00382">
    <property type="entry name" value="AAA"/>
    <property type="match status" value="1"/>
</dbReference>
<sequence length="321" mass="37113">MELFQNHDLIRDSLARQSYLASEKTAVAVYLAWHLRKPLLVEGPAGVGKTELARAIAQAMQTELVRLQCYPGLDEAKTLYEWHYQKQLLYIQSNRQEGKFWQEVQKDIFSAEFLLSRPLLKAFMAKKHVVMLIDELDKSDDELESFLLEALSDYQVSIPELGTVKARHIPLVILTSNNTRDFSDAMKRRCLHLYIPYPTIDQEIAIILMKIPQIKKKLAARMVEFIQTLRKMPLKKTPSIAETLDWAKTLILLNSEMDRKAVAISLSVLLKYEQDVATVEKKLDSLLPDNPDTEEDEAFAEEPPVNEKKHEQPEWLSRFEF</sequence>
<dbReference type="CDD" id="cd00009">
    <property type="entry name" value="AAA"/>
    <property type="match status" value="1"/>
</dbReference>
<evidence type="ECO:0000256" key="1">
    <source>
        <dbReference type="SAM" id="MobiDB-lite"/>
    </source>
</evidence>
<evidence type="ECO:0000313" key="4">
    <source>
        <dbReference type="Proteomes" id="UP000002217"/>
    </source>
</evidence>
<dbReference type="InterPro" id="IPR003593">
    <property type="entry name" value="AAA+_ATPase"/>
</dbReference>
<evidence type="ECO:0000259" key="2">
    <source>
        <dbReference type="SMART" id="SM00382"/>
    </source>
</evidence>
<dbReference type="AlphaFoldDB" id="C8W5G2"/>
<dbReference type="SMR" id="C8W5G2"/>
<dbReference type="RefSeq" id="WP_015756859.1">
    <property type="nucleotide sequence ID" value="NC_013216.1"/>
</dbReference>
<dbReference type="InterPro" id="IPR027417">
    <property type="entry name" value="P-loop_NTPase"/>
</dbReference>
<dbReference type="InterPro" id="IPR011704">
    <property type="entry name" value="ATPase_dyneun-rel_AAA"/>
</dbReference>
<organism evidence="3 4">
    <name type="scientific">Desulfofarcimen acetoxidans (strain ATCC 49208 / DSM 771 / KCTC 5769 / VKM B-1644 / 5575)</name>
    <name type="common">Desulfotomaculum acetoxidans</name>
    <dbReference type="NCBI Taxonomy" id="485916"/>
    <lineage>
        <taxon>Bacteria</taxon>
        <taxon>Bacillati</taxon>
        <taxon>Bacillota</taxon>
        <taxon>Clostridia</taxon>
        <taxon>Eubacteriales</taxon>
        <taxon>Peptococcaceae</taxon>
        <taxon>Desulfofarcimen</taxon>
    </lineage>
</organism>
<feature type="compositionally biased region" description="Basic and acidic residues" evidence="1">
    <location>
        <begin position="305"/>
        <end position="321"/>
    </location>
</feature>
<dbReference type="HOGENOM" id="CLU_051820_1_0_9"/>
<dbReference type="Proteomes" id="UP000002217">
    <property type="component" value="Chromosome"/>
</dbReference>
<dbReference type="Gene3D" id="3.40.50.300">
    <property type="entry name" value="P-loop containing nucleotide triphosphate hydrolases"/>
    <property type="match status" value="1"/>
</dbReference>
<keyword evidence="4" id="KW-1185">Reference proteome</keyword>
<reference evidence="3 4" key="1">
    <citation type="journal article" date="2009" name="Stand. Genomic Sci.">
        <title>Complete genome sequence of Desulfotomaculum acetoxidans type strain (5575).</title>
        <authorList>
            <person name="Spring S."/>
            <person name="Lapidus A."/>
            <person name="Schroder M."/>
            <person name="Gleim D."/>
            <person name="Sims D."/>
            <person name="Meincke L."/>
            <person name="Glavina Del Rio T."/>
            <person name="Tice H."/>
            <person name="Copeland A."/>
            <person name="Cheng J.F."/>
            <person name="Lucas S."/>
            <person name="Chen F."/>
            <person name="Nolan M."/>
            <person name="Bruce D."/>
            <person name="Goodwin L."/>
            <person name="Pitluck S."/>
            <person name="Ivanova N."/>
            <person name="Mavromatis K."/>
            <person name="Mikhailova N."/>
            <person name="Pati A."/>
            <person name="Chen A."/>
            <person name="Palaniappan K."/>
            <person name="Land M."/>
            <person name="Hauser L."/>
            <person name="Chang Y.J."/>
            <person name="Jeffries C.D."/>
            <person name="Chain P."/>
            <person name="Saunders E."/>
            <person name="Brettin T."/>
            <person name="Detter J.C."/>
            <person name="Goker M."/>
            <person name="Bristow J."/>
            <person name="Eisen J.A."/>
            <person name="Markowitz V."/>
            <person name="Hugenholtz P."/>
            <person name="Kyrpides N.C."/>
            <person name="Klenk H.P."/>
            <person name="Han C."/>
        </authorList>
    </citation>
    <scope>NUCLEOTIDE SEQUENCE [LARGE SCALE GENOMIC DNA]</scope>
    <source>
        <strain evidence="4">ATCC 49208 / DSM 771 / VKM B-1644</strain>
    </source>
</reference>
<dbReference type="PANTHER" id="PTHR42759">
    <property type="entry name" value="MOXR FAMILY PROTEIN"/>
    <property type="match status" value="1"/>
</dbReference>
<dbReference type="OrthoDB" id="9783370at2"/>
<dbReference type="STRING" id="485916.Dtox_1262"/>
<proteinExistence type="predicted"/>
<feature type="region of interest" description="Disordered" evidence="1">
    <location>
        <begin position="283"/>
        <end position="321"/>
    </location>
</feature>
<feature type="compositionally biased region" description="Acidic residues" evidence="1">
    <location>
        <begin position="291"/>
        <end position="300"/>
    </location>
</feature>
<evidence type="ECO:0000313" key="3">
    <source>
        <dbReference type="EMBL" id="ACV62144.1"/>
    </source>
</evidence>
<dbReference type="GO" id="GO:0016887">
    <property type="term" value="F:ATP hydrolysis activity"/>
    <property type="evidence" value="ECO:0007669"/>
    <property type="project" value="InterPro"/>
</dbReference>
<protein>
    <submittedName>
        <fullName evidence="3">ATPase associated with various cellular activities AAA_5</fullName>
    </submittedName>
</protein>
<dbReference type="SUPFAM" id="SSF52540">
    <property type="entry name" value="P-loop containing nucleoside triphosphate hydrolases"/>
    <property type="match status" value="1"/>
</dbReference>
<dbReference type="GO" id="GO:0005524">
    <property type="term" value="F:ATP binding"/>
    <property type="evidence" value="ECO:0007669"/>
    <property type="project" value="InterPro"/>
</dbReference>
<dbReference type="EMBL" id="CP001720">
    <property type="protein sequence ID" value="ACV62144.1"/>
    <property type="molecule type" value="Genomic_DNA"/>
</dbReference>
<dbReference type="InterPro" id="IPR050764">
    <property type="entry name" value="CbbQ/NirQ/NorQ/GpvN"/>
</dbReference>
<dbReference type="KEGG" id="dae:Dtox_1262"/>
<dbReference type="PANTHER" id="PTHR42759:SF1">
    <property type="entry name" value="MAGNESIUM-CHELATASE SUBUNIT CHLD"/>
    <property type="match status" value="1"/>
</dbReference>
<accession>C8W5G2</accession>
<name>C8W5G2_DESAS</name>
<feature type="domain" description="AAA+ ATPase" evidence="2">
    <location>
        <begin position="35"/>
        <end position="199"/>
    </location>
</feature>